<dbReference type="AlphaFoldDB" id="A0A8J5M2G0"/>
<dbReference type="Proteomes" id="UP000709295">
    <property type="component" value="Unassembled WGS sequence"/>
</dbReference>
<keyword evidence="2" id="KW-1185">Reference proteome</keyword>
<protein>
    <submittedName>
        <fullName evidence="1">Uncharacterized protein</fullName>
    </submittedName>
</protein>
<evidence type="ECO:0000313" key="2">
    <source>
        <dbReference type="Proteomes" id="UP000709295"/>
    </source>
</evidence>
<evidence type="ECO:0000313" key="1">
    <source>
        <dbReference type="EMBL" id="KAG6946762.1"/>
    </source>
</evidence>
<reference evidence="1" key="1">
    <citation type="submission" date="2021-01" db="EMBL/GenBank/DDBJ databases">
        <title>Phytophthora aleatoria, a newly-described species from Pinus radiata is distinct from Phytophthora cactorum isolates based on comparative genomics.</title>
        <authorList>
            <person name="Mcdougal R."/>
            <person name="Panda P."/>
            <person name="Williams N."/>
            <person name="Studholme D.J."/>
        </authorList>
    </citation>
    <scope>NUCLEOTIDE SEQUENCE</scope>
    <source>
        <strain evidence="1">NZFS 4037</strain>
    </source>
</reference>
<gene>
    <name evidence="1" type="ORF">JG688_00015858</name>
</gene>
<accession>A0A8J5M2G0</accession>
<dbReference type="EMBL" id="JAENGY010001817">
    <property type="protein sequence ID" value="KAG6946762.1"/>
    <property type="molecule type" value="Genomic_DNA"/>
</dbReference>
<organism evidence="1 2">
    <name type="scientific">Phytophthora aleatoria</name>
    <dbReference type="NCBI Taxonomy" id="2496075"/>
    <lineage>
        <taxon>Eukaryota</taxon>
        <taxon>Sar</taxon>
        <taxon>Stramenopiles</taxon>
        <taxon>Oomycota</taxon>
        <taxon>Peronosporomycetes</taxon>
        <taxon>Peronosporales</taxon>
        <taxon>Peronosporaceae</taxon>
        <taxon>Phytophthora</taxon>
    </lineage>
</organism>
<sequence>MILMSRGLRLPAKEDYDTSIESKVDYVEEFLLHKAPRGNDMGLDQTVFAVAKQHINASLDEESFVTDSELK</sequence>
<name>A0A8J5M2G0_9STRA</name>
<proteinExistence type="predicted"/>
<comment type="caution">
    <text evidence="1">The sequence shown here is derived from an EMBL/GenBank/DDBJ whole genome shotgun (WGS) entry which is preliminary data.</text>
</comment>